<dbReference type="STRING" id="1173027.Mic7113_3900"/>
<evidence type="ECO:0000313" key="1">
    <source>
        <dbReference type="EMBL" id="AFZ19611.1"/>
    </source>
</evidence>
<name>K9WIJ4_9CYAN</name>
<organism evidence="1 2">
    <name type="scientific">Allocoleopsis franciscana PCC 7113</name>
    <dbReference type="NCBI Taxonomy" id="1173027"/>
    <lineage>
        <taxon>Bacteria</taxon>
        <taxon>Bacillati</taxon>
        <taxon>Cyanobacteriota</taxon>
        <taxon>Cyanophyceae</taxon>
        <taxon>Coleofasciculales</taxon>
        <taxon>Coleofasciculaceae</taxon>
        <taxon>Allocoleopsis</taxon>
        <taxon>Allocoleopsis franciscana</taxon>
    </lineage>
</organism>
<protein>
    <recommendedName>
        <fullName evidence="3">Orc1-like AAA ATPase domain-containing protein</fullName>
    </recommendedName>
</protein>
<dbReference type="InterPro" id="IPR027417">
    <property type="entry name" value="P-loop_NTPase"/>
</dbReference>
<reference evidence="1 2" key="1">
    <citation type="submission" date="2012-06" db="EMBL/GenBank/DDBJ databases">
        <title>Finished chromosome of genome of Microcoleus sp. PCC 7113.</title>
        <authorList>
            <consortium name="US DOE Joint Genome Institute"/>
            <person name="Gugger M."/>
            <person name="Coursin T."/>
            <person name="Rippka R."/>
            <person name="Tandeau De Marsac N."/>
            <person name="Huntemann M."/>
            <person name="Wei C.-L."/>
            <person name="Han J."/>
            <person name="Detter J.C."/>
            <person name="Han C."/>
            <person name="Tapia R."/>
            <person name="Chen A."/>
            <person name="Kyrpides N."/>
            <person name="Mavromatis K."/>
            <person name="Markowitz V."/>
            <person name="Szeto E."/>
            <person name="Ivanova N."/>
            <person name="Pagani I."/>
            <person name="Pati A."/>
            <person name="Goodwin L."/>
            <person name="Nordberg H.P."/>
            <person name="Cantor M.N."/>
            <person name="Hua S.X."/>
            <person name="Woyke T."/>
            <person name="Kerfeld C.A."/>
        </authorList>
    </citation>
    <scope>NUCLEOTIDE SEQUENCE [LARGE SCALE GENOMIC DNA]</scope>
    <source>
        <strain evidence="1 2">PCC 7113</strain>
    </source>
</reference>
<dbReference type="Proteomes" id="UP000010471">
    <property type="component" value="Chromosome"/>
</dbReference>
<dbReference type="Gene3D" id="3.40.50.300">
    <property type="entry name" value="P-loop containing nucleotide triphosphate hydrolases"/>
    <property type="match status" value="1"/>
</dbReference>
<dbReference type="eggNOG" id="COG0515">
    <property type="taxonomic scope" value="Bacteria"/>
</dbReference>
<sequence>MQVCRKQGLTDTGLSKREGEILLAKFPDEETIRTNKPVADYLTGDKICTPENVEVQMRTIYNECFSPKNCKDPPDFQGEIGQKRDPCFQAWLKRKYQEYLPVTRCSESDSLSATPASASQPVWRHQFQTLIDNKTKDFVGRKYVFHAIAEFLENQPNGYLIIEGDPGIGKSAILAEYVRRTGCVAHFNS</sequence>
<proteinExistence type="predicted"/>
<dbReference type="HOGENOM" id="CLU_1433029_0_0_3"/>
<dbReference type="KEGG" id="mic:Mic7113_3900"/>
<accession>K9WIJ4</accession>
<dbReference type="AlphaFoldDB" id="K9WIJ4"/>
<dbReference type="SUPFAM" id="SSF52540">
    <property type="entry name" value="P-loop containing nucleoside triphosphate hydrolases"/>
    <property type="match status" value="1"/>
</dbReference>
<dbReference type="EMBL" id="CP003630">
    <property type="protein sequence ID" value="AFZ19611.1"/>
    <property type="molecule type" value="Genomic_DNA"/>
</dbReference>
<keyword evidence="2" id="KW-1185">Reference proteome</keyword>
<gene>
    <name evidence="1" type="ORF">Mic7113_3900</name>
</gene>
<evidence type="ECO:0008006" key="3">
    <source>
        <dbReference type="Google" id="ProtNLM"/>
    </source>
</evidence>
<evidence type="ECO:0000313" key="2">
    <source>
        <dbReference type="Proteomes" id="UP000010471"/>
    </source>
</evidence>